<dbReference type="Proteomes" id="UP000765509">
    <property type="component" value="Unassembled WGS sequence"/>
</dbReference>
<organism evidence="1 2">
    <name type="scientific">Austropuccinia psidii MF-1</name>
    <dbReference type="NCBI Taxonomy" id="1389203"/>
    <lineage>
        <taxon>Eukaryota</taxon>
        <taxon>Fungi</taxon>
        <taxon>Dikarya</taxon>
        <taxon>Basidiomycota</taxon>
        <taxon>Pucciniomycotina</taxon>
        <taxon>Pucciniomycetes</taxon>
        <taxon>Pucciniales</taxon>
        <taxon>Sphaerophragmiaceae</taxon>
        <taxon>Austropuccinia</taxon>
    </lineage>
</organism>
<proteinExistence type="predicted"/>
<reference evidence="1" key="1">
    <citation type="submission" date="2021-03" db="EMBL/GenBank/DDBJ databases">
        <title>Draft genome sequence of rust myrtle Austropuccinia psidii MF-1, a brazilian biotype.</title>
        <authorList>
            <person name="Quecine M.C."/>
            <person name="Pachon D.M.R."/>
            <person name="Bonatelli M.L."/>
            <person name="Correr F.H."/>
            <person name="Franceschini L.M."/>
            <person name="Leite T.F."/>
            <person name="Margarido G.R.A."/>
            <person name="Almeida C.A."/>
            <person name="Ferrarezi J.A."/>
            <person name="Labate C.A."/>
        </authorList>
    </citation>
    <scope>NUCLEOTIDE SEQUENCE</scope>
    <source>
        <strain evidence="1">MF-1</strain>
    </source>
</reference>
<dbReference type="EMBL" id="AVOT02045654">
    <property type="protein sequence ID" value="MBW0540986.1"/>
    <property type="molecule type" value="Genomic_DNA"/>
</dbReference>
<sequence length="460" mass="52689">MSRWIVAFLPSGQSLYIFISNPLRTQCHSAQATIDPLTLTYLEIAWFGLQAKFWDLQGQPALCQIYDDLALEVEEEGGLDRPQLISKADIICHRAIRQRPDDTPSHGPGLSLVAQAKLDQHEKNHAAQLSQEKFDSHNLKSATGSALDKPISDSPATHRNYSRIIGRRAWDFACNEHLLEQICENQGNDSRIQYLNQFVFQLKDFFKYQNLSLKPSSDSIYSNHQFQSICQDIWSDLYQNEDRQIIMEIQIQAIDHLLNLFIQSFNENQVQYLQNSFHLDFFLHTLIVITSNHSNPWSRSYKGLEKSYPSKFDALWSREDLDSIKTILNKINLDPSLGSIYHRYLLNLLFLKAARGDLMGFLLQDLKVLVACAEIEALRIIGEVHQAIQVFQNIIDTFPPQLGLFSQLPDLYAEMIKVHKRADDPRAIVFPVIAFTLVLKCQLVKNSGSPQWTWSNQGVA</sequence>
<evidence type="ECO:0000313" key="2">
    <source>
        <dbReference type="Proteomes" id="UP000765509"/>
    </source>
</evidence>
<keyword evidence="2" id="KW-1185">Reference proteome</keyword>
<protein>
    <submittedName>
        <fullName evidence="1">Uncharacterized protein</fullName>
    </submittedName>
</protein>
<accession>A0A9Q3IF74</accession>
<evidence type="ECO:0000313" key="1">
    <source>
        <dbReference type="EMBL" id="MBW0540986.1"/>
    </source>
</evidence>
<name>A0A9Q3IF74_9BASI</name>
<gene>
    <name evidence="1" type="ORF">O181_080701</name>
</gene>
<dbReference type="AlphaFoldDB" id="A0A9Q3IF74"/>
<comment type="caution">
    <text evidence="1">The sequence shown here is derived from an EMBL/GenBank/DDBJ whole genome shotgun (WGS) entry which is preliminary data.</text>
</comment>